<keyword evidence="8" id="KW-1185">Reference proteome</keyword>
<evidence type="ECO:0000256" key="4">
    <source>
        <dbReference type="ARBA" id="ARBA00022801"/>
    </source>
</evidence>
<evidence type="ECO:0000256" key="3">
    <source>
        <dbReference type="ARBA" id="ARBA00022729"/>
    </source>
</evidence>
<accession>A0AAD4H1H6</accession>
<evidence type="ECO:0000259" key="6">
    <source>
        <dbReference type="PROSITE" id="PS51677"/>
    </source>
</evidence>
<dbReference type="EMBL" id="JAAAIL010002234">
    <property type="protein sequence ID" value="KAG0259080.1"/>
    <property type="molecule type" value="Genomic_DNA"/>
</dbReference>
<dbReference type="GO" id="GO:0046872">
    <property type="term" value="F:metal ion binding"/>
    <property type="evidence" value="ECO:0007669"/>
    <property type="project" value="UniProtKB-KW"/>
</dbReference>
<dbReference type="AlphaFoldDB" id="A0AAD4H1H6"/>
<evidence type="ECO:0000256" key="1">
    <source>
        <dbReference type="ARBA" id="ARBA00001941"/>
    </source>
</evidence>
<dbReference type="SUPFAM" id="SSF88713">
    <property type="entry name" value="Glycoside hydrolase/deacetylase"/>
    <property type="match status" value="1"/>
</dbReference>
<organism evidence="7 8">
    <name type="scientific">Linnemannia exigua</name>
    <dbReference type="NCBI Taxonomy" id="604196"/>
    <lineage>
        <taxon>Eukaryota</taxon>
        <taxon>Fungi</taxon>
        <taxon>Fungi incertae sedis</taxon>
        <taxon>Mucoromycota</taxon>
        <taxon>Mortierellomycotina</taxon>
        <taxon>Mortierellomycetes</taxon>
        <taxon>Mortierellales</taxon>
        <taxon>Mortierellaceae</taxon>
        <taxon>Linnemannia</taxon>
    </lineage>
</organism>
<dbReference type="InterPro" id="IPR002509">
    <property type="entry name" value="NODB_dom"/>
</dbReference>
<reference evidence="7" key="1">
    <citation type="journal article" date="2020" name="Fungal Divers.">
        <title>Resolving the Mortierellaceae phylogeny through synthesis of multi-gene phylogenetics and phylogenomics.</title>
        <authorList>
            <person name="Vandepol N."/>
            <person name="Liber J."/>
            <person name="Desiro A."/>
            <person name="Na H."/>
            <person name="Kennedy M."/>
            <person name="Barry K."/>
            <person name="Grigoriev I.V."/>
            <person name="Miller A.N."/>
            <person name="O'Donnell K."/>
            <person name="Stajich J.E."/>
            <person name="Bonito G."/>
        </authorList>
    </citation>
    <scope>NUCLEOTIDE SEQUENCE</scope>
    <source>
        <strain evidence="7">NRRL 28262</strain>
    </source>
</reference>
<protein>
    <recommendedName>
        <fullName evidence="6">NodB homology domain-containing protein</fullName>
    </recommendedName>
</protein>
<proteinExistence type="predicted"/>
<keyword evidence="4" id="KW-0378">Hydrolase</keyword>
<dbReference type="Pfam" id="PF01522">
    <property type="entry name" value="Polysacc_deac_1"/>
    <property type="match status" value="1"/>
</dbReference>
<name>A0AAD4H1H6_9FUNG</name>
<dbReference type="CDD" id="cd10951">
    <property type="entry name" value="CE4_ClCDA_like"/>
    <property type="match status" value="1"/>
</dbReference>
<keyword evidence="5" id="KW-0119">Carbohydrate metabolism</keyword>
<keyword evidence="3" id="KW-0732">Signal</keyword>
<dbReference type="InterPro" id="IPR011330">
    <property type="entry name" value="Glyco_hydro/deAcase_b/a-brl"/>
</dbReference>
<comment type="cofactor">
    <cofactor evidence="1">
        <name>Co(2+)</name>
        <dbReference type="ChEBI" id="CHEBI:48828"/>
    </cofactor>
</comment>
<keyword evidence="2" id="KW-0479">Metal-binding</keyword>
<evidence type="ECO:0000313" key="8">
    <source>
        <dbReference type="Proteomes" id="UP001194580"/>
    </source>
</evidence>
<evidence type="ECO:0000256" key="2">
    <source>
        <dbReference type="ARBA" id="ARBA00022723"/>
    </source>
</evidence>
<feature type="non-terminal residue" evidence="7">
    <location>
        <position position="236"/>
    </location>
</feature>
<feature type="domain" description="NodB homology" evidence="6">
    <location>
        <begin position="32"/>
        <end position="220"/>
    </location>
</feature>
<sequence length="236" mass="26050">LAIPITSSGSTPPVLQKPSEPATVITRCTIPGTIAITFDDGPFLYTNGLLDILQSRNVKATFFFNGNTYGRIEDFAASVKRAHQDGHQVASHTWDHKDLTLLSPSEAVTELTLLEDAFRKIIGVRPTYLRPPFGSLNGPVLDLLGQRNYTAVLWDQDTQDWAHPTNFDASYRVYEAFLNNPEELGQSGHIVLQHEVNQVTALQVAPMAIDLALVRGYKVVTVGECLGDPKSNWYTV</sequence>
<dbReference type="PANTHER" id="PTHR46471:SF2">
    <property type="entry name" value="CHITIN DEACETYLASE-RELATED"/>
    <property type="match status" value="1"/>
</dbReference>
<gene>
    <name evidence="7" type="ORF">BGZ95_004798</name>
</gene>
<dbReference type="PROSITE" id="PS51677">
    <property type="entry name" value="NODB"/>
    <property type="match status" value="1"/>
</dbReference>
<dbReference type="GO" id="GO:0005975">
    <property type="term" value="P:carbohydrate metabolic process"/>
    <property type="evidence" value="ECO:0007669"/>
    <property type="project" value="InterPro"/>
</dbReference>
<dbReference type="Gene3D" id="3.20.20.370">
    <property type="entry name" value="Glycoside hydrolase/deacetylase"/>
    <property type="match status" value="1"/>
</dbReference>
<dbReference type="PANTHER" id="PTHR46471">
    <property type="entry name" value="CHITIN DEACETYLASE"/>
    <property type="match status" value="1"/>
</dbReference>
<dbReference type="GO" id="GO:0016810">
    <property type="term" value="F:hydrolase activity, acting on carbon-nitrogen (but not peptide) bonds"/>
    <property type="evidence" value="ECO:0007669"/>
    <property type="project" value="InterPro"/>
</dbReference>
<dbReference type="Proteomes" id="UP001194580">
    <property type="component" value="Unassembled WGS sequence"/>
</dbReference>
<comment type="caution">
    <text evidence="7">The sequence shown here is derived from an EMBL/GenBank/DDBJ whole genome shotgun (WGS) entry which is preliminary data.</text>
</comment>
<evidence type="ECO:0000313" key="7">
    <source>
        <dbReference type="EMBL" id="KAG0259080.1"/>
    </source>
</evidence>
<evidence type="ECO:0000256" key="5">
    <source>
        <dbReference type="ARBA" id="ARBA00023277"/>
    </source>
</evidence>